<accession>A0ABQ5FSE9</accession>
<dbReference type="EMBL" id="BQNB010017698">
    <property type="protein sequence ID" value="GJT66256.1"/>
    <property type="molecule type" value="Genomic_DNA"/>
</dbReference>
<reference evidence="1" key="2">
    <citation type="submission" date="2022-01" db="EMBL/GenBank/DDBJ databases">
        <authorList>
            <person name="Yamashiro T."/>
            <person name="Shiraishi A."/>
            <person name="Satake H."/>
            <person name="Nakayama K."/>
        </authorList>
    </citation>
    <scope>NUCLEOTIDE SEQUENCE</scope>
</reference>
<reference evidence="1" key="1">
    <citation type="journal article" date="2022" name="Int. J. Mol. Sci.">
        <title>Draft Genome of Tanacetum Coccineum: Genomic Comparison of Closely Related Tanacetum-Family Plants.</title>
        <authorList>
            <person name="Yamashiro T."/>
            <person name="Shiraishi A."/>
            <person name="Nakayama K."/>
            <person name="Satake H."/>
        </authorList>
    </citation>
    <scope>NUCLEOTIDE SEQUENCE</scope>
</reference>
<gene>
    <name evidence="1" type="ORF">Tco_1017736</name>
</gene>
<evidence type="ECO:0000313" key="1">
    <source>
        <dbReference type="EMBL" id="GJT66256.1"/>
    </source>
</evidence>
<evidence type="ECO:0000313" key="2">
    <source>
        <dbReference type="Proteomes" id="UP001151760"/>
    </source>
</evidence>
<sequence length="107" mass="12430">MESGSYWLDKVRTSIWRDVRTLAIEEAYTTKYSIHPGADTMLCGFRRGSGTVEFVDREVKSLKRSKIVLAQFRWDSKRGPEFTWERKDRMRSKCPQLFVDSANASSS</sequence>
<comment type="caution">
    <text evidence="1">The sequence shown here is derived from an EMBL/GenBank/DDBJ whole genome shotgun (WGS) entry which is preliminary data.</text>
</comment>
<proteinExistence type="predicted"/>
<dbReference type="Proteomes" id="UP001151760">
    <property type="component" value="Unassembled WGS sequence"/>
</dbReference>
<keyword evidence="2" id="KW-1185">Reference proteome</keyword>
<name>A0ABQ5FSE9_9ASTR</name>
<protein>
    <submittedName>
        <fullName evidence="1">Uncharacterized protein</fullName>
    </submittedName>
</protein>
<organism evidence="1 2">
    <name type="scientific">Tanacetum coccineum</name>
    <dbReference type="NCBI Taxonomy" id="301880"/>
    <lineage>
        <taxon>Eukaryota</taxon>
        <taxon>Viridiplantae</taxon>
        <taxon>Streptophyta</taxon>
        <taxon>Embryophyta</taxon>
        <taxon>Tracheophyta</taxon>
        <taxon>Spermatophyta</taxon>
        <taxon>Magnoliopsida</taxon>
        <taxon>eudicotyledons</taxon>
        <taxon>Gunneridae</taxon>
        <taxon>Pentapetalae</taxon>
        <taxon>asterids</taxon>
        <taxon>campanulids</taxon>
        <taxon>Asterales</taxon>
        <taxon>Asteraceae</taxon>
        <taxon>Asteroideae</taxon>
        <taxon>Anthemideae</taxon>
        <taxon>Anthemidinae</taxon>
        <taxon>Tanacetum</taxon>
    </lineage>
</organism>